<accession>A0A1H6JHA9</accession>
<sequence>MIGRYVLPALLEGYCLSLAKVGDDDQIAQTTLAMALKLDALF</sequence>
<evidence type="ECO:0000313" key="3">
    <source>
        <dbReference type="Proteomes" id="UP000198559"/>
    </source>
</evidence>
<organism evidence="1 4">
    <name type="scientific">Bathymodiolus azoricus thioautotrophic gill symbiont</name>
    <dbReference type="NCBI Taxonomy" id="235205"/>
    <lineage>
        <taxon>Bacteria</taxon>
        <taxon>Pseudomonadati</taxon>
        <taxon>Pseudomonadota</taxon>
        <taxon>Gammaproteobacteria</taxon>
        <taxon>sulfur-oxidizing symbionts</taxon>
    </lineage>
</organism>
<evidence type="ECO:0000313" key="2">
    <source>
        <dbReference type="EMBL" id="SEH94026.1"/>
    </source>
</evidence>
<dbReference type="EMBL" id="CDSC02000026">
    <property type="protein sequence ID" value="SEH59128.1"/>
    <property type="molecule type" value="Genomic_DNA"/>
</dbReference>
<dbReference type="AlphaFoldDB" id="A0A1H6JHA9"/>
<dbReference type="EMBL" id="CVUD02000250">
    <property type="protein sequence ID" value="SEH94026.1"/>
    <property type="molecule type" value="Genomic_DNA"/>
</dbReference>
<reference evidence="3 4" key="2">
    <citation type="submission" date="2016-06" db="EMBL/GenBank/DDBJ databases">
        <authorList>
            <person name="Petersen J."/>
            <person name="Sayavedra L."/>
        </authorList>
    </citation>
    <scope>NUCLEOTIDE SEQUENCE [LARGE SCALE GENOMIC DNA]</scope>
    <source>
        <strain evidence="4">BazSymA</strain>
        <strain evidence="3">BazSymB</strain>
    </source>
</reference>
<name>A0A1H6JHA9_9GAMM</name>
<dbReference type="Proteomes" id="UP000198988">
    <property type="component" value="Unassembled WGS sequence"/>
</dbReference>
<proteinExistence type="predicted"/>
<reference evidence="1" key="1">
    <citation type="submission" date="2016-06" db="EMBL/GenBank/DDBJ databases">
        <authorList>
            <person name="Olsen C.W."/>
            <person name="Carey S."/>
            <person name="Hinshaw L."/>
            <person name="Karasin A.I."/>
        </authorList>
    </citation>
    <scope>NUCLEOTIDE SEQUENCE [LARGE SCALE GENOMIC DNA]</scope>
    <source>
        <strain evidence="1">BazSymA</strain>
        <strain evidence="2">BazSymB</strain>
    </source>
</reference>
<evidence type="ECO:0000313" key="4">
    <source>
        <dbReference type="Proteomes" id="UP000198988"/>
    </source>
</evidence>
<evidence type="ECO:0000313" key="1">
    <source>
        <dbReference type="EMBL" id="SEH59128.1"/>
    </source>
</evidence>
<dbReference type="STRING" id="235205.BAZSYMB_SCAFFOLD00006_31"/>
<gene>
    <name evidence="1" type="ORF">BAZSYMA_ORF9_GLIMMER3</name>
    <name evidence="2" type="ORF">BAZSYMB_SCAFFOLD00006_31</name>
</gene>
<dbReference type="Proteomes" id="UP000198559">
    <property type="component" value="Unassembled WGS sequence"/>
</dbReference>
<protein>
    <submittedName>
        <fullName evidence="1">Uncharacterized protein</fullName>
    </submittedName>
</protein>